<evidence type="ECO:0000256" key="5">
    <source>
        <dbReference type="ARBA" id="ARBA00022989"/>
    </source>
</evidence>
<dbReference type="PRINTS" id="PR00252">
    <property type="entry name" value="NRIONCHANNEL"/>
</dbReference>
<keyword evidence="32" id="KW-1185">Reference proteome</keyword>
<feature type="domain" description="Neurotransmitter-gated ion-channel transmembrane" evidence="30">
    <location>
        <begin position="219"/>
        <end position="441"/>
    </location>
</feature>
<comment type="caution">
    <text evidence="31">The sequence shown here is derived from an EMBL/GenBank/DDBJ whole genome shotgun (WGS) entry which is preliminary data.</text>
</comment>
<evidence type="ECO:0000256" key="14">
    <source>
        <dbReference type="ARBA" id="ARBA00023303"/>
    </source>
</evidence>
<dbReference type="AlphaFoldDB" id="A0A9Q1J5R7"/>
<evidence type="ECO:0000313" key="31">
    <source>
        <dbReference type="EMBL" id="KAJ8368268.1"/>
    </source>
</evidence>
<organism evidence="31 32">
    <name type="scientific">Synaphobranchus kaupii</name>
    <name type="common">Kaup's arrowtooth eel</name>
    <dbReference type="NCBI Taxonomy" id="118154"/>
    <lineage>
        <taxon>Eukaryota</taxon>
        <taxon>Metazoa</taxon>
        <taxon>Chordata</taxon>
        <taxon>Craniata</taxon>
        <taxon>Vertebrata</taxon>
        <taxon>Euteleostomi</taxon>
        <taxon>Actinopterygii</taxon>
        <taxon>Neopterygii</taxon>
        <taxon>Teleostei</taxon>
        <taxon>Anguilliformes</taxon>
        <taxon>Synaphobranchidae</taxon>
        <taxon>Synaphobranchus</taxon>
    </lineage>
</organism>
<dbReference type="Pfam" id="PF02932">
    <property type="entry name" value="Neur_chan_memb"/>
    <property type="match status" value="1"/>
</dbReference>
<feature type="transmembrane region" description="Helical" evidence="27">
    <location>
        <begin position="212"/>
        <end position="235"/>
    </location>
</feature>
<gene>
    <name evidence="31" type="ORF">SKAU_G00082960</name>
</gene>
<evidence type="ECO:0000259" key="29">
    <source>
        <dbReference type="Pfam" id="PF02931"/>
    </source>
</evidence>
<dbReference type="NCBIfam" id="TIGR00860">
    <property type="entry name" value="LIC"/>
    <property type="match status" value="1"/>
</dbReference>
<dbReference type="InterPro" id="IPR036734">
    <property type="entry name" value="Neur_chan_lig-bd_sf"/>
</dbReference>
<dbReference type="GO" id="GO:0045211">
    <property type="term" value="C:postsynaptic membrane"/>
    <property type="evidence" value="ECO:0007669"/>
    <property type="project" value="UniProtKB-SubCell"/>
</dbReference>
<keyword evidence="2" id="KW-1003">Cell membrane</keyword>
<evidence type="ECO:0000256" key="21">
    <source>
        <dbReference type="ARBA" id="ARBA00061202"/>
    </source>
</evidence>
<evidence type="ECO:0000256" key="27">
    <source>
        <dbReference type="RuleBase" id="RU000687"/>
    </source>
</evidence>
<dbReference type="Pfam" id="PF02931">
    <property type="entry name" value="Neur_chan_LBD"/>
    <property type="match status" value="1"/>
</dbReference>
<keyword evidence="5 27" id="KW-1133">Transmembrane helix</keyword>
<dbReference type="InterPro" id="IPR008132">
    <property type="entry name" value="5HT3_rcpt"/>
</dbReference>
<evidence type="ECO:0000256" key="4">
    <source>
        <dbReference type="ARBA" id="ARBA00022729"/>
    </source>
</evidence>
<sequence length="452" mass="51172">MCVSVRKSSPGRFSNATLIRLSDYLSDGYRKGVRPVRDWRKATTVSIDLMVYAILSVQWLDEFLQWNPGDFDDITQVSVPTASIWVPDILINEFVDVGKSPMIPFVYVGYEGLVQNYKPIQVVTACSLNIYNFPFDMQNCSLTFQSWLHTINDINISLIRTAEEVMFDKSVFMNQGEWELLYILSQYNSFSIDDKDHYAEIKFHLVIRRRPLFYTVSLLLPSSFLMAMDIVGFYLPPDSGERVSFKITLLLGYSVFLIIVSDTLPATAIGTPLIGVYFVVCMALLVISLTETVLIVRLVHKQDLQPHVPEWVKRLVLQRATALLCIRNKRKLGPVPPRPLDPASVNESGGNMDRCNHHGSENGRDVEKGAGPGAGPGPVLAVKDSGAVLESVLQEISSIRRFLERRERYREIALEWLQVGYVLDVLLFRVYLAAMLAYSITLGTLWSVWQYA</sequence>
<dbReference type="Gene3D" id="2.70.170.10">
    <property type="entry name" value="Neurotransmitter-gated ion-channel ligand-binding domain"/>
    <property type="match status" value="1"/>
</dbReference>
<name>A0A9Q1J5R7_SYNKA</name>
<keyword evidence="9" id="KW-1015">Disulfide bond</keyword>
<dbReference type="PRINTS" id="PR01709">
    <property type="entry name" value="5HT3ARECEPTR"/>
</dbReference>
<dbReference type="PRINTS" id="PR01708">
    <property type="entry name" value="5HT3RECEPTOR"/>
</dbReference>
<evidence type="ECO:0000256" key="26">
    <source>
        <dbReference type="ARBA" id="ARBA00083210"/>
    </source>
</evidence>
<comment type="catalytic activity">
    <reaction evidence="19">
        <text>Ca(2+)(in) = Ca(2+)(out)</text>
        <dbReference type="Rhea" id="RHEA:29671"/>
        <dbReference type="ChEBI" id="CHEBI:29108"/>
    </reaction>
</comment>
<evidence type="ECO:0000256" key="7">
    <source>
        <dbReference type="ARBA" id="ARBA00023065"/>
    </source>
</evidence>
<dbReference type="GO" id="GO:0005230">
    <property type="term" value="F:extracellular ligand-gated monoatomic ion channel activity"/>
    <property type="evidence" value="ECO:0007669"/>
    <property type="project" value="InterPro"/>
</dbReference>
<keyword evidence="4" id="KW-0732">Signal</keyword>
<dbReference type="InterPro" id="IPR018000">
    <property type="entry name" value="Neurotransmitter_ion_chnl_CS"/>
</dbReference>
<evidence type="ECO:0000256" key="8">
    <source>
        <dbReference type="ARBA" id="ARBA00023136"/>
    </source>
</evidence>
<dbReference type="InterPro" id="IPR006202">
    <property type="entry name" value="Neur_chan_lig-bd"/>
</dbReference>
<evidence type="ECO:0000259" key="30">
    <source>
        <dbReference type="Pfam" id="PF02932"/>
    </source>
</evidence>
<evidence type="ECO:0000256" key="28">
    <source>
        <dbReference type="SAM" id="MobiDB-lite"/>
    </source>
</evidence>
<evidence type="ECO:0000256" key="25">
    <source>
        <dbReference type="ARBA" id="ARBA00080492"/>
    </source>
</evidence>
<evidence type="ECO:0000256" key="13">
    <source>
        <dbReference type="ARBA" id="ARBA00023286"/>
    </source>
</evidence>
<protein>
    <recommendedName>
        <fullName evidence="23">5-hydroxytryptamine receptor 3A</fullName>
    </recommendedName>
    <alternativeName>
        <fullName evidence="25">5-hydroxytryptamine receptor 3</fullName>
    </alternativeName>
    <alternativeName>
        <fullName evidence="24">Serotonin receptor 3A</fullName>
    </alternativeName>
    <alternativeName>
        <fullName evidence="26">Serotonin-gated ion channel receptor</fullName>
    </alternativeName>
</protein>
<dbReference type="SUPFAM" id="SSF63712">
    <property type="entry name" value="Nicotinic receptor ligand binding domain-like"/>
    <property type="match status" value="1"/>
</dbReference>
<dbReference type="Gene3D" id="1.20.58.390">
    <property type="entry name" value="Neurotransmitter-gated ion-channel transmembrane domain"/>
    <property type="match status" value="1"/>
</dbReference>
<keyword evidence="3 27" id="KW-0812">Transmembrane</keyword>
<keyword evidence="6" id="KW-0770">Synapse</keyword>
<feature type="transmembrane region" description="Helical" evidence="27">
    <location>
        <begin position="426"/>
        <end position="449"/>
    </location>
</feature>
<dbReference type="FunFam" id="1.20.58.390:FF:000020">
    <property type="entry name" value="5-hydroxytryptamine (serotonin) receptor 3A"/>
    <property type="match status" value="1"/>
</dbReference>
<dbReference type="InterPro" id="IPR049944">
    <property type="entry name" value="LGIC_TM_5-HT3"/>
</dbReference>
<dbReference type="OrthoDB" id="410315at2759"/>
<comment type="catalytic activity">
    <reaction evidence="17">
        <text>K(+)(in) = K(+)(out)</text>
        <dbReference type="Rhea" id="RHEA:29463"/>
        <dbReference type="ChEBI" id="CHEBI:29103"/>
    </reaction>
</comment>
<keyword evidence="10" id="KW-0675">Receptor</keyword>
<dbReference type="InterPro" id="IPR008133">
    <property type="entry name" value="5HT3_rcpt_A"/>
</dbReference>
<dbReference type="Proteomes" id="UP001152622">
    <property type="component" value="Chromosome 3"/>
</dbReference>
<dbReference type="SUPFAM" id="SSF90112">
    <property type="entry name" value="Neurotransmitter-gated ion-channel transmembrane pore"/>
    <property type="match status" value="1"/>
</dbReference>
<evidence type="ECO:0000256" key="16">
    <source>
        <dbReference type="ARBA" id="ARBA00034269"/>
    </source>
</evidence>
<feature type="region of interest" description="Disordered" evidence="28">
    <location>
        <begin position="335"/>
        <end position="370"/>
    </location>
</feature>
<evidence type="ECO:0000256" key="23">
    <source>
        <dbReference type="ARBA" id="ARBA00068982"/>
    </source>
</evidence>
<keyword evidence="13" id="KW-1071">Ligand-gated ion channel</keyword>
<dbReference type="EMBL" id="JAINUF010000003">
    <property type="protein sequence ID" value="KAJ8368268.1"/>
    <property type="molecule type" value="Genomic_DNA"/>
</dbReference>
<evidence type="ECO:0000256" key="9">
    <source>
        <dbReference type="ARBA" id="ARBA00023157"/>
    </source>
</evidence>
<evidence type="ECO:0000256" key="2">
    <source>
        <dbReference type="ARBA" id="ARBA00022475"/>
    </source>
</evidence>
<comment type="function">
    <text evidence="20">Forms serotonin (5-hydroxytryptamine/5-HT3)-activated cation-selective channel complexes, which when activated cause fast, depolarizing responses in neurons.</text>
</comment>
<evidence type="ECO:0000256" key="18">
    <source>
        <dbReference type="ARBA" id="ARBA00036239"/>
    </source>
</evidence>
<keyword evidence="7 27" id="KW-0406">Ion transport</keyword>
<dbReference type="FunFam" id="2.70.170.10:FF:000017">
    <property type="entry name" value="5-hydroxytryptamine receptor 3A"/>
    <property type="match status" value="1"/>
</dbReference>
<dbReference type="PROSITE" id="PS00236">
    <property type="entry name" value="NEUROTR_ION_CHANNEL"/>
    <property type="match status" value="1"/>
</dbReference>
<evidence type="ECO:0000256" key="11">
    <source>
        <dbReference type="ARBA" id="ARBA00023180"/>
    </source>
</evidence>
<comment type="catalytic activity">
    <reaction evidence="16">
        <text>Mg(2+)(in) = Mg(2+)(out)</text>
        <dbReference type="Rhea" id="RHEA:29827"/>
        <dbReference type="ChEBI" id="CHEBI:18420"/>
    </reaction>
</comment>
<dbReference type="CDD" id="cd19063">
    <property type="entry name" value="LGIC_TM_5-HT3"/>
    <property type="match status" value="1"/>
</dbReference>
<dbReference type="InterPro" id="IPR038050">
    <property type="entry name" value="Neuro_actylchol_rec"/>
</dbReference>
<evidence type="ECO:0000256" key="15">
    <source>
        <dbReference type="ARBA" id="ARBA00034104"/>
    </source>
</evidence>
<keyword evidence="14 27" id="KW-0407">Ion channel</keyword>
<evidence type="ECO:0000256" key="3">
    <source>
        <dbReference type="ARBA" id="ARBA00022692"/>
    </source>
</evidence>
<feature type="transmembrane region" description="Helical" evidence="27">
    <location>
        <begin position="247"/>
        <end position="268"/>
    </location>
</feature>
<keyword evidence="11" id="KW-0325">Glycoprotein</keyword>
<accession>A0A9Q1J5R7</accession>
<evidence type="ECO:0000256" key="10">
    <source>
        <dbReference type="ARBA" id="ARBA00023170"/>
    </source>
</evidence>
<feature type="domain" description="Neurotransmitter-gated ion-channel ligand-binding" evidence="29">
    <location>
        <begin position="20"/>
        <end position="211"/>
    </location>
</feature>
<feature type="transmembrane region" description="Helical" evidence="27">
    <location>
        <begin position="274"/>
        <end position="296"/>
    </location>
</feature>
<evidence type="ECO:0000256" key="24">
    <source>
        <dbReference type="ARBA" id="ARBA00078864"/>
    </source>
</evidence>
<dbReference type="PANTHER" id="PTHR18945">
    <property type="entry name" value="NEUROTRANSMITTER GATED ION CHANNEL"/>
    <property type="match status" value="1"/>
</dbReference>
<evidence type="ECO:0000256" key="19">
    <source>
        <dbReference type="ARBA" id="ARBA00036634"/>
    </source>
</evidence>
<keyword evidence="1 27" id="KW-0813">Transport</keyword>
<evidence type="ECO:0000313" key="32">
    <source>
        <dbReference type="Proteomes" id="UP001152622"/>
    </source>
</evidence>
<evidence type="ECO:0000256" key="22">
    <source>
        <dbReference type="ARBA" id="ARBA00061864"/>
    </source>
</evidence>
<comment type="similarity">
    <text evidence="21">Belongs to the ligand-gated ion channel (TC 1.A.9) family. 5-hydroxytryptamine receptor (TC 1.A.9.2) subfamily. HTR3A sub-subfamily.</text>
</comment>
<comment type="subunit">
    <text evidence="22">Forms homopentameric as well as heteropentameric serotonin-activated cation-selective channel complexes with HTR3B or HTR3C or HTR3D or HTR3E. The homomeric complex is functional but exhibits low conductance with modified voltage dependence, and decreased agonist and antagonist affinity. Heteropentameric complexes display properties which resemble that of neuronal serotonin-activated channels in vivo. Interacts with RIC3.</text>
</comment>
<keyword evidence="12" id="KW-0628">Postsynaptic cell membrane</keyword>
<comment type="catalytic activity">
    <reaction evidence="18">
        <text>Na(+)(in) = Na(+)(out)</text>
        <dbReference type="Rhea" id="RHEA:34963"/>
        <dbReference type="ChEBI" id="CHEBI:29101"/>
    </reaction>
</comment>
<dbReference type="InterPro" id="IPR006201">
    <property type="entry name" value="Neur_channel"/>
</dbReference>
<evidence type="ECO:0000256" key="12">
    <source>
        <dbReference type="ARBA" id="ARBA00023257"/>
    </source>
</evidence>
<evidence type="ECO:0000256" key="1">
    <source>
        <dbReference type="ARBA" id="ARBA00022448"/>
    </source>
</evidence>
<evidence type="ECO:0000256" key="20">
    <source>
        <dbReference type="ARBA" id="ARBA00037540"/>
    </source>
</evidence>
<dbReference type="InterPro" id="IPR006029">
    <property type="entry name" value="Neurotrans-gated_channel_TM"/>
</dbReference>
<keyword evidence="8 27" id="KW-0472">Membrane</keyword>
<reference evidence="31" key="1">
    <citation type="journal article" date="2023" name="Science">
        <title>Genome structures resolve the early diversification of teleost fishes.</title>
        <authorList>
            <person name="Parey E."/>
            <person name="Louis A."/>
            <person name="Montfort J."/>
            <person name="Bouchez O."/>
            <person name="Roques C."/>
            <person name="Iampietro C."/>
            <person name="Lluch J."/>
            <person name="Castinel A."/>
            <person name="Donnadieu C."/>
            <person name="Desvignes T."/>
            <person name="Floi Bucao C."/>
            <person name="Jouanno E."/>
            <person name="Wen M."/>
            <person name="Mejri S."/>
            <person name="Dirks R."/>
            <person name="Jansen H."/>
            <person name="Henkel C."/>
            <person name="Chen W.J."/>
            <person name="Zahm M."/>
            <person name="Cabau C."/>
            <person name="Klopp C."/>
            <person name="Thompson A.W."/>
            <person name="Robinson-Rechavi M."/>
            <person name="Braasch I."/>
            <person name="Lecointre G."/>
            <person name="Bobe J."/>
            <person name="Postlethwait J.H."/>
            <person name="Berthelot C."/>
            <person name="Roest Crollius H."/>
            <person name="Guiguen Y."/>
        </authorList>
    </citation>
    <scope>NUCLEOTIDE SEQUENCE</scope>
    <source>
        <strain evidence="31">WJC10195</strain>
    </source>
</reference>
<evidence type="ECO:0000256" key="6">
    <source>
        <dbReference type="ARBA" id="ARBA00023018"/>
    </source>
</evidence>
<evidence type="ECO:0000256" key="17">
    <source>
        <dbReference type="ARBA" id="ARBA00034430"/>
    </source>
</evidence>
<dbReference type="GO" id="GO:0004888">
    <property type="term" value="F:transmembrane signaling receptor activity"/>
    <property type="evidence" value="ECO:0007669"/>
    <property type="project" value="InterPro"/>
</dbReference>
<dbReference type="InterPro" id="IPR036719">
    <property type="entry name" value="Neuro-gated_channel_TM_sf"/>
</dbReference>
<comment type="subcellular location">
    <subcellularLocation>
        <location evidence="15">Postsynaptic cell membrane</location>
        <topology evidence="15">Multi-pass membrane protein</topology>
    </subcellularLocation>
</comment>
<feature type="compositionally biased region" description="Basic and acidic residues" evidence="28">
    <location>
        <begin position="354"/>
        <end position="368"/>
    </location>
</feature>
<proteinExistence type="inferred from homology"/>